<organism evidence="2 3">
    <name type="scientific">Halobiforma nitratireducens JCM 10879</name>
    <dbReference type="NCBI Taxonomy" id="1227454"/>
    <lineage>
        <taxon>Archaea</taxon>
        <taxon>Methanobacteriati</taxon>
        <taxon>Methanobacteriota</taxon>
        <taxon>Stenosarchaea group</taxon>
        <taxon>Halobacteria</taxon>
        <taxon>Halobacteriales</taxon>
        <taxon>Natrialbaceae</taxon>
        <taxon>Halobiforma</taxon>
    </lineage>
</organism>
<comment type="caution">
    <text evidence="2">The sequence shown here is derived from an EMBL/GenBank/DDBJ whole genome shotgun (WGS) entry which is preliminary data.</text>
</comment>
<sequence length="71" mass="7894">MGYDLLVYPFVAIWLAVFYFFYSMLGFVWSALYFILAVCVLYLMLTGASTVAIGIFLGLMTLPIWSAGGFG</sequence>
<keyword evidence="1" id="KW-0812">Transmembrane</keyword>
<accession>M0M353</accession>
<dbReference type="Proteomes" id="UP000011607">
    <property type="component" value="Unassembled WGS sequence"/>
</dbReference>
<proteinExistence type="predicted"/>
<dbReference type="STRING" id="1227454.C446_07502"/>
<keyword evidence="1" id="KW-1133">Transmembrane helix</keyword>
<keyword evidence="1" id="KW-0472">Membrane</keyword>
<name>M0M353_9EURY</name>
<gene>
    <name evidence="2" type="ORF">C446_07502</name>
</gene>
<evidence type="ECO:0000313" key="3">
    <source>
        <dbReference type="Proteomes" id="UP000011607"/>
    </source>
</evidence>
<evidence type="ECO:0000256" key="1">
    <source>
        <dbReference type="SAM" id="Phobius"/>
    </source>
</evidence>
<evidence type="ECO:0000313" key="2">
    <source>
        <dbReference type="EMBL" id="EMA40252.1"/>
    </source>
</evidence>
<dbReference type="AlphaFoldDB" id="M0M353"/>
<reference evidence="2 3" key="1">
    <citation type="journal article" date="2014" name="PLoS Genet.">
        <title>Phylogenetically driven sequencing of extremely halophilic archaea reveals strategies for static and dynamic osmo-response.</title>
        <authorList>
            <person name="Becker E.A."/>
            <person name="Seitzer P.M."/>
            <person name="Tritt A."/>
            <person name="Larsen D."/>
            <person name="Krusor M."/>
            <person name="Yao A.I."/>
            <person name="Wu D."/>
            <person name="Madern D."/>
            <person name="Eisen J.A."/>
            <person name="Darling A.E."/>
            <person name="Facciotti M.T."/>
        </authorList>
    </citation>
    <scope>NUCLEOTIDE SEQUENCE [LARGE SCALE GENOMIC DNA]</scope>
    <source>
        <strain evidence="2 3">JCM 10879</strain>
    </source>
</reference>
<dbReference type="EMBL" id="AOMA01000073">
    <property type="protein sequence ID" value="EMA40252.1"/>
    <property type="molecule type" value="Genomic_DNA"/>
</dbReference>
<protein>
    <submittedName>
        <fullName evidence="2">Uncharacterized protein</fullName>
    </submittedName>
</protein>
<feature type="transmembrane region" description="Helical" evidence="1">
    <location>
        <begin position="6"/>
        <end position="25"/>
    </location>
</feature>
<feature type="transmembrane region" description="Helical" evidence="1">
    <location>
        <begin position="32"/>
        <end position="65"/>
    </location>
</feature>
<keyword evidence="3" id="KW-1185">Reference proteome</keyword>